<name>A0A914UV12_9BILA</name>
<dbReference type="PANTHER" id="PTHR13385">
    <property type="entry name" value="AUTOPHAGY PROTEIN 12"/>
    <property type="match status" value="1"/>
</dbReference>
<dbReference type="SUPFAM" id="SSF54236">
    <property type="entry name" value="Ubiquitin-like"/>
    <property type="match status" value="1"/>
</dbReference>
<dbReference type="GO" id="GO:0061723">
    <property type="term" value="P:glycophagy"/>
    <property type="evidence" value="ECO:0007669"/>
    <property type="project" value="TreeGrafter"/>
</dbReference>
<evidence type="ECO:0000313" key="7">
    <source>
        <dbReference type="WBParaSite" id="PSAMB.scaffold1278size33446.g12210.t1"/>
    </source>
</evidence>
<dbReference type="GO" id="GO:0034727">
    <property type="term" value="P:piecemeal microautophagy of the nucleus"/>
    <property type="evidence" value="ECO:0007669"/>
    <property type="project" value="TreeGrafter"/>
</dbReference>
<keyword evidence="6" id="KW-1185">Reference proteome</keyword>
<dbReference type="GO" id="GO:0000421">
    <property type="term" value="C:autophagosome membrane"/>
    <property type="evidence" value="ECO:0007669"/>
    <property type="project" value="TreeGrafter"/>
</dbReference>
<dbReference type="GO" id="GO:0000045">
    <property type="term" value="P:autophagosome assembly"/>
    <property type="evidence" value="ECO:0007669"/>
    <property type="project" value="InterPro"/>
</dbReference>
<dbReference type="FunFam" id="3.10.20.90:FF:000150">
    <property type="entry name" value="Ubiquitin-like protein ATG12"/>
    <property type="match status" value="1"/>
</dbReference>
<keyword evidence="1 4" id="KW-1017">Isopeptide bond</keyword>
<dbReference type="AlphaFoldDB" id="A0A914UV12"/>
<dbReference type="GO" id="GO:0097352">
    <property type="term" value="P:autophagosome maturation"/>
    <property type="evidence" value="ECO:0007669"/>
    <property type="project" value="TreeGrafter"/>
</dbReference>
<dbReference type="CDD" id="cd01612">
    <property type="entry name" value="Ubl_ATG12"/>
    <property type="match status" value="1"/>
</dbReference>
<reference evidence="7" key="1">
    <citation type="submission" date="2022-11" db="UniProtKB">
        <authorList>
            <consortium name="WormBaseParasite"/>
        </authorList>
    </citation>
    <scope>IDENTIFICATION</scope>
</reference>
<dbReference type="Proteomes" id="UP000887566">
    <property type="component" value="Unplaced"/>
</dbReference>
<evidence type="ECO:0000256" key="1">
    <source>
        <dbReference type="ARBA" id="ARBA00022499"/>
    </source>
</evidence>
<dbReference type="WBParaSite" id="PSAMB.scaffold1278size33446.g12210.t1">
    <property type="protein sequence ID" value="PSAMB.scaffold1278size33446.g12210.t1"/>
    <property type="gene ID" value="PSAMB.scaffold1278size33446.g12210"/>
</dbReference>
<sequence>MLTLSRDRELCEMSEAPTESAAVEESPGESAAQEGEANKAAVQEGDGQSTAPEQQQQEEVARRPSVPTAAASGGKIEVLLKPVGDAPIMKQKKWSVETNKSVAWIIAFVRKYIKMNVSDSLFIYVNQCFAPSPDQSLGNLFDCFASDGKLVLHYSTTQAWG</sequence>
<proteinExistence type="inferred from homology"/>
<evidence type="ECO:0000256" key="3">
    <source>
        <dbReference type="ARBA" id="ARBA00023006"/>
    </source>
</evidence>
<feature type="compositionally biased region" description="Polar residues" evidence="5">
    <location>
        <begin position="46"/>
        <end position="58"/>
    </location>
</feature>
<dbReference type="GO" id="GO:0000422">
    <property type="term" value="P:autophagy of mitochondrion"/>
    <property type="evidence" value="ECO:0007669"/>
    <property type="project" value="TreeGrafter"/>
</dbReference>
<evidence type="ECO:0000256" key="5">
    <source>
        <dbReference type="SAM" id="MobiDB-lite"/>
    </source>
</evidence>
<dbReference type="InterPro" id="IPR007242">
    <property type="entry name" value="Atg12"/>
</dbReference>
<evidence type="ECO:0000313" key="6">
    <source>
        <dbReference type="Proteomes" id="UP000887566"/>
    </source>
</evidence>
<keyword evidence="2 4" id="KW-0833">Ubl conjugation pathway</keyword>
<dbReference type="Gene3D" id="3.10.20.90">
    <property type="entry name" value="Phosphatidylinositol 3-kinase Catalytic Subunit, Chain A, domain 1"/>
    <property type="match status" value="1"/>
</dbReference>
<evidence type="ECO:0000256" key="2">
    <source>
        <dbReference type="ARBA" id="ARBA00022786"/>
    </source>
</evidence>
<dbReference type="GO" id="GO:0034045">
    <property type="term" value="C:phagophore assembly site membrane"/>
    <property type="evidence" value="ECO:0007669"/>
    <property type="project" value="TreeGrafter"/>
</dbReference>
<comment type="subunit">
    <text evidence="4">Forms a conjugate with ATG5.</text>
</comment>
<dbReference type="PANTHER" id="PTHR13385:SF0">
    <property type="entry name" value="UBIQUITIN-LIKE PROTEIN ATG12"/>
    <property type="match status" value="1"/>
</dbReference>
<accession>A0A914UV12</accession>
<dbReference type="GO" id="GO:0034274">
    <property type="term" value="C:Atg12-Atg5-Atg16 complex"/>
    <property type="evidence" value="ECO:0007669"/>
    <property type="project" value="TreeGrafter"/>
</dbReference>
<organism evidence="6 7">
    <name type="scientific">Plectus sambesii</name>
    <dbReference type="NCBI Taxonomy" id="2011161"/>
    <lineage>
        <taxon>Eukaryota</taxon>
        <taxon>Metazoa</taxon>
        <taxon>Ecdysozoa</taxon>
        <taxon>Nematoda</taxon>
        <taxon>Chromadorea</taxon>
        <taxon>Plectida</taxon>
        <taxon>Plectina</taxon>
        <taxon>Plectoidea</taxon>
        <taxon>Plectidae</taxon>
        <taxon>Plectus</taxon>
    </lineage>
</organism>
<dbReference type="GO" id="GO:0019776">
    <property type="term" value="F:Atg8-family ligase activity"/>
    <property type="evidence" value="ECO:0007669"/>
    <property type="project" value="TreeGrafter"/>
</dbReference>
<dbReference type="InterPro" id="IPR029071">
    <property type="entry name" value="Ubiquitin-like_domsf"/>
</dbReference>
<evidence type="ECO:0000256" key="4">
    <source>
        <dbReference type="RuleBase" id="RU361201"/>
    </source>
</evidence>
<dbReference type="Pfam" id="PF04110">
    <property type="entry name" value="APG12"/>
    <property type="match status" value="1"/>
</dbReference>
<protein>
    <recommendedName>
        <fullName evidence="4">Ubiquitin-like protein ATG12</fullName>
    </recommendedName>
</protein>
<feature type="compositionally biased region" description="Basic and acidic residues" evidence="5">
    <location>
        <begin position="1"/>
        <end position="11"/>
    </location>
</feature>
<feature type="region of interest" description="Disordered" evidence="5">
    <location>
        <begin position="1"/>
        <end position="70"/>
    </location>
</feature>
<comment type="function">
    <text evidence="4">Ubiquitin-like protein involved in autophagic vesicle formation.</text>
</comment>
<keyword evidence="3 4" id="KW-0072">Autophagy</keyword>
<comment type="similarity">
    <text evidence="4">Belongs to the ATG12 family.</text>
</comment>